<dbReference type="Proteomes" id="UP000185385">
    <property type="component" value="Segment"/>
</dbReference>
<dbReference type="Proteomes" id="UP000185363">
    <property type="component" value="Segment"/>
</dbReference>
<dbReference type="Proteomes" id="UP000185371">
    <property type="component" value="Segment"/>
</dbReference>
<evidence type="ECO:0000313" key="12">
    <source>
        <dbReference type="EMBL" id="AIX37850.1"/>
    </source>
</evidence>
<gene>
    <name evidence="14" type="ORF">Syn7803C108_68</name>
    <name evidence="15" type="ORF">Syn7803C37_69</name>
    <name evidence="1" type="ORF">Syn7803C45_69</name>
    <name evidence="2" type="ORF">Syn7803C49_68</name>
    <name evidence="3" type="ORF">Syn7803C54_68</name>
    <name evidence="4" type="ORF">Syn7803C72_68</name>
    <name evidence="5" type="ORF">Syn7803US111_68</name>
    <name evidence="6" type="ORF">Syn7803US114_68</name>
    <name evidence="7" type="ORF">Syn7803US116_68</name>
    <name evidence="8" type="ORF">Syn7803US59_68</name>
    <name evidence="9" type="ORF">Syn7803US5_69</name>
    <name evidence="10" type="ORF">Syn7803US61_67</name>
    <name evidence="11" type="ORF">Syn7803US71_68</name>
    <name evidence="12" type="ORF">Syn7803US85_68</name>
    <name evidence="13" type="ORF">Syn7803US95_69</name>
</gene>
<dbReference type="EMBL" id="KJ019075">
    <property type="protein sequence ID" value="AIX25283.1"/>
    <property type="molecule type" value="Genomic_DNA"/>
</dbReference>
<evidence type="ECO:0000313" key="9">
    <source>
        <dbReference type="EMBL" id="AIX34767.1"/>
    </source>
</evidence>
<dbReference type="Proteomes" id="UP000185380">
    <property type="component" value="Segment"/>
</dbReference>
<evidence type="ECO:0000313" key="16">
    <source>
        <dbReference type="Proteomes" id="UP000185345"/>
    </source>
</evidence>
<evidence type="ECO:0000313" key="7">
    <source>
        <dbReference type="EMBL" id="AIX26365.1"/>
    </source>
</evidence>
<evidence type="ECO:0000313" key="17">
    <source>
        <dbReference type="Proteomes" id="UP000185348"/>
    </source>
</evidence>
<evidence type="ECO:0000313" key="19">
    <source>
        <dbReference type="Proteomes" id="UP000185380"/>
    </source>
</evidence>
<evidence type="ECO:0000313" key="5">
    <source>
        <dbReference type="EMBL" id="AIX25283.1"/>
    </source>
</evidence>
<evidence type="ECO:0000313" key="10">
    <source>
        <dbReference type="EMBL" id="AIX35191.1"/>
    </source>
</evidence>
<evidence type="ECO:0000313" key="18">
    <source>
        <dbReference type="Proteomes" id="UP000185365"/>
    </source>
</evidence>
<evidence type="ECO:0000313" key="3">
    <source>
        <dbReference type="EMBL" id="AIX15973.1"/>
    </source>
</evidence>
<dbReference type="EMBL" id="KJ019113">
    <property type="protein sequence ID" value="AIX34767.1"/>
    <property type="molecule type" value="Genomic_DNA"/>
</dbReference>
<dbReference type="Proteomes" id="UP000185350">
    <property type="component" value="Segment"/>
</dbReference>
<dbReference type="Proteomes" id="UP000185365">
    <property type="component" value="Segment"/>
</dbReference>
<proteinExistence type="predicted"/>
<dbReference type="EMBL" id="KJ019115">
    <property type="protein sequence ID" value="AIX35191.1"/>
    <property type="molecule type" value="Genomic_DNA"/>
</dbReference>
<dbReference type="Proteomes" id="UP000185358">
    <property type="component" value="Segment"/>
</dbReference>
<name>A0A0E3FFV5_9CAUD</name>
<accession>A0A0E3FFV5</accession>
<dbReference type="Proteomes" id="UP000185372">
    <property type="component" value="Genome"/>
</dbReference>
<dbReference type="EMBL" id="KJ019139">
    <property type="protein sequence ID" value="AIX40430.1"/>
    <property type="molecule type" value="Genomic_DNA"/>
</dbReference>
<evidence type="ECO:0000313" key="15">
    <source>
        <dbReference type="EMBL" id="AIX46342.1"/>
    </source>
</evidence>
<organism evidence="6 19">
    <name type="scientific">Synechococcus phage ACG-2014d</name>
    <dbReference type="NCBI Taxonomy" id="1493509"/>
    <lineage>
        <taxon>Viruses</taxon>
        <taxon>Duplodnaviria</taxon>
        <taxon>Heunggongvirae</taxon>
        <taxon>Uroviricota</taxon>
        <taxon>Caudoviricetes</taxon>
        <taxon>Pantevenvirales</taxon>
        <taxon>Kyanoviridae</taxon>
        <taxon>Lowelvirus</taxon>
        <taxon>Lowelvirus tuscon4d</taxon>
    </lineage>
</organism>
<dbReference type="Proteomes" id="UP000185348">
    <property type="component" value="Segment"/>
</dbReference>
<sequence length="52" mass="5896">MANSPNPDTVPSLMENDHGTIVLITDPRADIYLNKVSEKLRDDNRNVKKETE</sequence>
<protein>
    <submittedName>
        <fullName evidence="6">Uncharacterized protein</fullName>
    </submittedName>
</protein>
<dbReference type="EMBL" id="KJ019127">
    <property type="protein sequence ID" value="AIX37850.1"/>
    <property type="molecule type" value="Genomic_DNA"/>
</dbReference>
<evidence type="ECO:0000313" key="8">
    <source>
        <dbReference type="EMBL" id="AIX34547.1"/>
    </source>
</evidence>
<dbReference type="Proteomes" id="UP000185345">
    <property type="component" value="Segment"/>
</dbReference>
<evidence type="ECO:0000313" key="13">
    <source>
        <dbReference type="EMBL" id="AIX38719.1"/>
    </source>
</evidence>
<dbReference type="EMBL" id="KJ019131">
    <property type="protein sequence ID" value="AIX38719.1"/>
    <property type="molecule type" value="Genomic_DNA"/>
</dbReference>
<evidence type="ECO:0000313" key="11">
    <source>
        <dbReference type="EMBL" id="AIX36270.1"/>
    </source>
</evidence>
<evidence type="ECO:0000313" key="6">
    <source>
        <dbReference type="EMBL" id="AIX25930.1"/>
    </source>
</evidence>
<dbReference type="EMBL" id="KJ019120">
    <property type="protein sequence ID" value="AIX36270.1"/>
    <property type="molecule type" value="Genomic_DNA"/>
</dbReference>
<evidence type="ECO:0000313" key="14">
    <source>
        <dbReference type="EMBL" id="AIX40430.1"/>
    </source>
</evidence>
<dbReference type="EMBL" id="KJ019028">
    <property type="protein sequence ID" value="AIX14680.1"/>
    <property type="molecule type" value="Genomic_DNA"/>
</dbReference>
<dbReference type="EMBL" id="KJ019078">
    <property type="protein sequence ID" value="AIX25930.1"/>
    <property type="molecule type" value="Genomic_DNA"/>
</dbReference>
<dbReference type="EMBL" id="KJ019112">
    <property type="protein sequence ID" value="AIX34547.1"/>
    <property type="molecule type" value="Genomic_DNA"/>
</dbReference>
<evidence type="ECO:0000313" key="1">
    <source>
        <dbReference type="EMBL" id="AIX14680.1"/>
    </source>
</evidence>
<dbReference type="Proteomes" id="UP000185357">
    <property type="component" value="Segment"/>
</dbReference>
<dbReference type="Proteomes" id="UP000185354">
    <property type="component" value="Segment"/>
</dbReference>
<dbReference type="EMBL" id="KJ019034">
    <property type="protein sequence ID" value="AIX15973.1"/>
    <property type="molecule type" value="Genomic_DNA"/>
</dbReference>
<dbReference type="EMBL" id="KJ019046">
    <property type="protein sequence ID" value="AIX18654.1"/>
    <property type="molecule type" value="Genomic_DNA"/>
</dbReference>
<dbReference type="EMBL" id="KJ019162">
    <property type="protein sequence ID" value="AIX46342.1"/>
    <property type="molecule type" value="Genomic_DNA"/>
</dbReference>
<dbReference type="EMBL" id="KJ019032">
    <property type="protein sequence ID" value="AIX15544.1"/>
    <property type="molecule type" value="Genomic_DNA"/>
</dbReference>
<dbReference type="Proteomes" id="UP000185368">
    <property type="component" value="Segment"/>
</dbReference>
<keyword evidence="18" id="KW-1185">Reference proteome</keyword>
<reference evidence="16 17" key="1">
    <citation type="submission" date="2013-12" db="EMBL/GenBank/DDBJ databases">
        <title>Ecological redundancy of diverse viral populations within a natural community.</title>
        <authorList>
            <person name="Gregory A.C."/>
            <person name="LaButti K."/>
            <person name="Copeland A."/>
            <person name="Woyke T."/>
            <person name="Sullivan M.B."/>
        </authorList>
    </citation>
    <scope>NUCLEOTIDE SEQUENCE [LARGE SCALE GENOMIC DNA]</scope>
    <source>
        <strain evidence="14">Syn7803C108</strain>
        <strain evidence="15">Syn7803C37</strain>
        <strain evidence="1">Syn7803C45</strain>
        <strain evidence="2">Syn7803C49</strain>
        <strain evidence="3">Syn7803C54</strain>
        <strain evidence="4">Syn7803C72</strain>
        <strain evidence="5">Syn7803US111</strain>
        <strain evidence="6">Syn7803US114</strain>
        <strain evidence="7">Syn7803US116</strain>
        <strain evidence="9">Syn7803US5</strain>
        <strain evidence="8">Syn7803US59</strain>
        <strain evidence="10">Syn7803US61</strain>
        <strain evidence="11">Syn7803US71</strain>
        <strain evidence="12">Syn7803US85</strain>
        <strain evidence="13">Syn7803US95</strain>
    </source>
</reference>
<evidence type="ECO:0000313" key="2">
    <source>
        <dbReference type="EMBL" id="AIX15544.1"/>
    </source>
</evidence>
<dbReference type="EMBL" id="KJ019080">
    <property type="protein sequence ID" value="AIX26365.1"/>
    <property type="molecule type" value="Genomic_DNA"/>
</dbReference>
<dbReference type="Proteomes" id="UP000185378">
    <property type="component" value="Segment"/>
</dbReference>
<evidence type="ECO:0000313" key="4">
    <source>
        <dbReference type="EMBL" id="AIX18654.1"/>
    </source>
</evidence>
<dbReference type="Proteomes" id="UP000185351">
    <property type="component" value="Segment"/>
</dbReference>